<dbReference type="AlphaFoldDB" id="A0A7W9Q3Y7"/>
<evidence type="ECO:0000313" key="2">
    <source>
        <dbReference type="EMBL" id="MBB5932961.1"/>
    </source>
</evidence>
<gene>
    <name evidence="2" type="ORF">FHS34_008482</name>
</gene>
<evidence type="ECO:0000313" key="3">
    <source>
        <dbReference type="Proteomes" id="UP000585836"/>
    </source>
</evidence>
<dbReference type="InterPro" id="IPR049082">
    <property type="entry name" value="T7SS_signal"/>
</dbReference>
<comment type="caution">
    <text evidence="2">The sequence shown here is derived from an EMBL/GenBank/DDBJ whole genome shotgun (WGS) entry which is preliminary data.</text>
</comment>
<dbReference type="Proteomes" id="UP000585836">
    <property type="component" value="Unassembled WGS sequence"/>
</dbReference>
<organism evidence="2 3">
    <name type="scientific">Streptomyces echinatus</name>
    <dbReference type="NCBI Taxonomy" id="67293"/>
    <lineage>
        <taxon>Bacteria</taxon>
        <taxon>Bacillati</taxon>
        <taxon>Actinomycetota</taxon>
        <taxon>Actinomycetes</taxon>
        <taxon>Kitasatosporales</taxon>
        <taxon>Streptomycetaceae</taxon>
        <taxon>Streptomyces</taxon>
    </lineage>
</organism>
<dbReference type="Pfam" id="PF21725">
    <property type="entry name" value="T7SS_signal"/>
    <property type="match status" value="1"/>
</dbReference>
<feature type="non-terminal residue" evidence="2">
    <location>
        <position position="51"/>
    </location>
</feature>
<accession>A0A7W9Q3Y7</accession>
<sequence>MGLGDVTNSLLGKGEELLDGGEKLLGEGIDYTTDKIGDGLDHVGAHKWADV</sequence>
<name>A0A7W9Q3Y7_9ACTN</name>
<proteinExistence type="predicted"/>
<protein>
    <recommendedName>
        <fullName evidence="1">Putative T7SS secretion signal domain-containing protein</fullName>
    </recommendedName>
</protein>
<dbReference type="EMBL" id="JACHJK010000042">
    <property type="protein sequence ID" value="MBB5932961.1"/>
    <property type="molecule type" value="Genomic_DNA"/>
</dbReference>
<keyword evidence="3" id="KW-1185">Reference proteome</keyword>
<reference evidence="2 3" key="1">
    <citation type="submission" date="2020-08" db="EMBL/GenBank/DDBJ databases">
        <title>Genomic Encyclopedia of Type Strains, Phase III (KMG-III): the genomes of soil and plant-associated and newly described type strains.</title>
        <authorList>
            <person name="Whitman W."/>
        </authorList>
    </citation>
    <scope>NUCLEOTIDE SEQUENCE [LARGE SCALE GENOMIC DNA]</scope>
    <source>
        <strain evidence="2 3">CECT 3313</strain>
    </source>
</reference>
<dbReference type="RefSeq" id="WP_184976159.1">
    <property type="nucleotide sequence ID" value="NZ_JACHJK010000042.1"/>
</dbReference>
<feature type="domain" description="Putative T7SS secretion signal" evidence="1">
    <location>
        <begin position="15"/>
        <end position="50"/>
    </location>
</feature>
<evidence type="ECO:0000259" key="1">
    <source>
        <dbReference type="Pfam" id="PF21725"/>
    </source>
</evidence>